<evidence type="ECO:0000256" key="1">
    <source>
        <dbReference type="ARBA" id="ARBA00004141"/>
    </source>
</evidence>
<accession>A0A1U7CUC0</accession>
<dbReference type="EMBL" id="CP019082">
    <property type="protein sequence ID" value="APW62496.1"/>
    <property type="molecule type" value="Genomic_DNA"/>
</dbReference>
<evidence type="ECO:0000313" key="8">
    <source>
        <dbReference type="Proteomes" id="UP000186309"/>
    </source>
</evidence>
<evidence type="ECO:0000256" key="6">
    <source>
        <dbReference type="SAM" id="Phobius"/>
    </source>
</evidence>
<dbReference type="KEGG" id="pbor:BSF38_04042"/>
<evidence type="ECO:0000256" key="3">
    <source>
        <dbReference type="ARBA" id="ARBA00022989"/>
    </source>
</evidence>
<name>A0A1U7CUC0_9BACT</name>
<gene>
    <name evidence="7" type="ORF">BSF38_04042</name>
</gene>
<feature type="transmembrane region" description="Helical" evidence="6">
    <location>
        <begin position="31"/>
        <end position="49"/>
    </location>
</feature>
<reference evidence="8" key="1">
    <citation type="submission" date="2016-12" db="EMBL/GenBank/DDBJ databases">
        <title>Comparative genomics of four Isosphaeraceae planctomycetes: a common pool of plasmids and glycoside hydrolase genes.</title>
        <authorList>
            <person name="Ivanova A."/>
        </authorList>
    </citation>
    <scope>NUCLEOTIDE SEQUENCE [LARGE SCALE GENOMIC DNA]</scope>
    <source>
        <strain evidence="8">PX4</strain>
    </source>
</reference>
<sequence>MSVPPAVVDLIFAALILFMTYVVSSEGAWGAALMFFNVVFAGMIAFNFYEPLAQLIDSTGIGWGFSDTLSMMLIFCVSLLLLRMITETIAPAQVRFPAAVFHVTRLIFALGTVLVTFSIILLSFHAAPIHKQMFGYITYDRRPPFGLGLDHHWLGFFQHTTGDIFARYGVGARDPYRSYGKTAGNQLVPVQIFDPRGRWLLDRQEARPYGEGAILREEAGTAAAAPGAGAAGGPPGRPPGAPN</sequence>
<proteinExistence type="predicted"/>
<feature type="region of interest" description="Disordered" evidence="5">
    <location>
        <begin position="220"/>
        <end position="243"/>
    </location>
</feature>
<feature type="transmembrane region" description="Helical" evidence="6">
    <location>
        <begin position="103"/>
        <end position="124"/>
    </location>
</feature>
<dbReference type="GO" id="GO:0009403">
    <property type="term" value="P:toxin biosynthetic process"/>
    <property type="evidence" value="ECO:0007669"/>
    <property type="project" value="InterPro"/>
</dbReference>
<dbReference type="OrthoDB" id="272639at2"/>
<dbReference type="GO" id="GO:0016020">
    <property type="term" value="C:membrane"/>
    <property type="evidence" value="ECO:0007669"/>
    <property type="project" value="UniProtKB-SubCell"/>
</dbReference>
<feature type="transmembrane region" description="Helical" evidence="6">
    <location>
        <begin position="61"/>
        <end position="82"/>
    </location>
</feature>
<keyword evidence="4 6" id="KW-0472">Membrane</keyword>
<feature type="transmembrane region" description="Helical" evidence="6">
    <location>
        <begin position="6"/>
        <end position="24"/>
    </location>
</feature>
<evidence type="ECO:0000256" key="2">
    <source>
        <dbReference type="ARBA" id="ARBA00022692"/>
    </source>
</evidence>
<dbReference type="AlphaFoldDB" id="A0A1U7CUC0"/>
<dbReference type="RefSeq" id="WP_076348637.1">
    <property type="nucleotide sequence ID" value="NZ_CP019082.1"/>
</dbReference>
<keyword evidence="3 6" id="KW-1133">Transmembrane helix</keyword>
<evidence type="ECO:0000256" key="4">
    <source>
        <dbReference type="ARBA" id="ARBA00023136"/>
    </source>
</evidence>
<keyword evidence="2 6" id="KW-0812">Transmembrane</keyword>
<dbReference type="InterPro" id="IPR003825">
    <property type="entry name" value="Colicin-V_CvpA"/>
</dbReference>
<comment type="subcellular location">
    <subcellularLocation>
        <location evidence="1">Membrane</location>
        <topology evidence="1">Multi-pass membrane protein</topology>
    </subcellularLocation>
</comment>
<protein>
    <recommendedName>
        <fullName evidence="9">Colicin V production protein</fullName>
    </recommendedName>
</protein>
<organism evidence="7 8">
    <name type="scientific">Paludisphaera borealis</name>
    <dbReference type="NCBI Taxonomy" id="1387353"/>
    <lineage>
        <taxon>Bacteria</taxon>
        <taxon>Pseudomonadati</taxon>
        <taxon>Planctomycetota</taxon>
        <taxon>Planctomycetia</taxon>
        <taxon>Isosphaerales</taxon>
        <taxon>Isosphaeraceae</taxon>
        <taxon>Paludisphaera</taxon>
    </lineage>
</organism>
<keyword evidence="8" id="KW-1185">Reference proteome</keyword>
<evidence type="ECO:0000256" key="5">
    <source>
        <dbReference type="SAM" id="MobiDB-lite"/>
    </source>
</evidence>
<dbReference type="Proteomes" id="UP000186309">
    <property type="component" value="Chromosome"/>
</dbReference>
<evidence type="ECO:0000313" key="7">
    <source>
        <dbReference type="EMBL" id="APW62496.1"/>
    </source>
</evidence>
<evidence type="ECO:0008006" key="9">
    <source>
        <dbReference type="Google" id="ProtNLM"/>
    </source>
</evidence>
<dbReference type="Pfam" id="PF02674">
    <property type="entry name" value="Colicin_V"/>
    <property type="match status" value="1"/>
</dbReference>